<gene>
    <name evidence="2" type="ORF">B1199_02965</name>
</gene>
<dbReference type="InterPro" id="IPR001387">
    <property type="entry name" value="Cro/C1-type_HTH"/>
</dbReference>
<dbReference type="Pfam" id="PF01381">
    <property type="entry name" value="HTH_3"/>
    <property type="match status" value="1"/>
</dbReference>
<dbReference type="OrthoDB" id="6268287at2"/>
<proteinExistence type="predicted"/>
<name>A0A244CUI4_PSEDV</name>
<dbReference type="EMBL" id="MWPV01000001">
    <property type="protein sequence ID" value="OUL59244.1"/>
    <property type="molecule type" value="Genomic_DNA"/>
</dbReference>
<dbReference type="Gene3D" id="1.10.260.40">
    <property type="entry name" value="lambda repressor-like DNA-binding domains"/>
    <property type="match status" value="1"/>
</dbReference>
<dbReference type="PROSITE" id="PS50943">
    <property type="entry name" value="HTH_CROC1"/>
    <property type="match status" value="1"/>
</dbReference>
<reference evidence="2 3" key="1">
    <citation type="submission" date="2017-02" db="EMBL/GenBank/DDBJ databases">
        <title>Pseudoalteromonas ulvae TC14 Genome.</title>
        <authorList>
            <person name="Molmeret M."/>
        </authorList>
    </citation>
    <scope>NUCLEOTIDE SEQUENCE [LARGE SCALE GENOMIC DNA]</scope>
    <source>
        <strain evidence="2">TC14</strain>
    </source>
</reference>
<protein>
    <recommendedName>
        <fullName evidence="1">HTH cro/C1-type domain-containing protein</fullName>
    </recommendedName>
</protein>
<evidence type="ECO:0000313" key="2">
    <source>
        <dbReference type="EMBL" id="OUL59244.1"/>
    </source>
</evidence>
<dbReference type="InterPro" id="IPR010982">
    <property type="entry name" value="Lambda_DNA-bd_dom_sf"/>
</dbReference>
<keyword evidence="3" id="KW-1185">Reference proteome</keyword>
<comment type="caution">
    <text evidence="2">The sequence shown here is derived from an EMBL/GenBank/DDBJ whole genome shotgun (WGS) entry which is preliminary data.</text>
</comment>
<organism evidence="2 3">
    <name type="scientific">Pseudoalteromonas ulvae</name>
    <dbReference type="NCBI Taxonomy" id="107327"/>
    <lineage>
        <taxon>Bacteria</taxon>
        <taxon>Pseudomonadati</taxon>
        <taxon>Pseudomonadota</taxon>
        <taxon>Gammaproteobacteria</taxon>
        <taxon>Alteromonadales</taxon>
        <taxon>Pseudoalteromonadaceae</taxon>
        <taxon>Pseudoalteromonas</taxon>
    </lineage>
</organism>
<accession>A0A244CUI4</accession>
<sequence>MIHNTEGAKRTKSAGDVLRELRLARQYSQEKVALVYGVTERTLRNWEKCKTAVSVDDFLGLVSFYKVDATTAWELFNNEQ</sequence>
<evidence type="ECO:0000259" key="1">
    <source>
        <dbReference type="PROSITE" id="PS50943"/>
    </source>
</evidence>
<evidence type="ECO:0000313" key="3">
    <source>
        <dbReference type="Proteomes" id="UP000194841"/>
    </source>
</evidence>
<dbReference type="CDD" id="cd00093">
    <property type="entry name" value="HTH_XRE"/>
    <property type="match status" value="1"/>
</dbReference>
<dbReference type="Proteomes" id="UP000194841">
    <property type="component" value="Unassembled WGS sequence"/>
</dbReference>
<dbReference type="SUPFAM" id="SSF47413">
    <property type="entry name" value="lambda repressor-like DNA-binding domains"/>
    <property type="match status" value="1"/>
</dbReference>
<dbReference type="RefSeq" id="WP_086742637.1">
    <property type="nucleotide sequence ID" value="NZ_MWPV01000001.1"/>
</dbReference>
<dbReference type="SMART" id="SM00530">
    <property type="entry name" value="HTH_XRE"/>
    <property type="match status" value="1"/>
</dbReference>
<dbReference type="AlphaFoldDB" id="A0A244CUI4"/>
<dbReference type="GO" id="GO:0003677">
    <property type="term" value="F:DNA binding"/>
    <property type="evidence" value="ECO:0007669"/>
    <property type="project" value="InterPro"/>
</dbReference>
<feature type="domain" description="HTH cro/C1-type" evidence="1">
    <location>
        <begin position="18"/>
        <end position="72"/>
    </location>
</feature>